<dbReference type="GO" id="GO:0005886">
    <property type="term" value="C:plasma membrane"/>
    <property type="evidence" value="ECO:0007669"/>
    <property type="project" value="TreeGrafter"/>
</dbReference>
<dbReference type="Proteomes" id="UP000664521">
    <property type="component" value="Unassembled WGS sequence"/>
</dbReference>
<dbReference type="InterPro" id="IPR012341">
    <property type="entry name" value="6hp_glycosidase-like_sf"/>
</dbReference>
<dbReference type="GO" id="GO:0005975">
    <property type="term" value="P:carbohydrate metabolic process"/>
    <property type="evidence" value="ECO:0007669"/>
    <property type="project" value="InterPro"/>
</dbReference>
<reference evidence="3" key="1">
    <citation type="submission" date="2021-03" db="EMBL/GenBank/DDBJ databases">
        <authorList>
            <person name="Tagirdzhanova G."/>
        </authorList>
    </citation>
    <scope>NUCLEOTIDE SEQUENCE</scope>
</reference>
<dbReference type="PANTHER" id="PTHR12736:SF7">
    <property type="entry name" value="LANC-LIKE PROTEIN 3"/>
    <property type="match status" value="1"/>
</dbReference>
<organism evidence="3 4">
    <name type="scientific">Heterodermia speciosa</name>
    <dbReference type="NCBI Taxonomy" id="116794"/>
    <lineage>
        <taxon>Eukaryota</taxon>
        <taxon>Fungi</taxon>
        <taxon>Dikarya</taxon>
        <taxon>Ascomycota</taxon>
        <taxon>Pezizomycotina</taxon>
        <taxon>Lecanoromycetes</taxon>
        <taxon>OSLEUM clade</taxon>
        <taxon>Lecanoromycetidae</taxon>
        <taxon>Caliciales</taxon>
        <taxon>Physciaceae</taxon>
        <taxon>Heterodermia</taxon>
    </lineage>
</organism>
<dbReference type="PANTHER" id="PTHR12736">
    <property type="entry name" value="LANC-LIKE PROTEIN"/>
    <property type="match status" value="1"/>
</dbReference>
<evidence type="ECO:0000313" key="4">
    <source>
        <dbReference type="Proteomes" id="UP000664521"/>
    </source>
</evidence>
<dbReference type="PRINTS" id="PR01950">
    <property type="entry name" value="LANCSUPER"/>
</dbReference>
<keyword evidence="4" id="KW-1185">Reference proteome</keyword>
<dbReference type="CDD" id="cd04794">
    <property type="entry name" value="euk_LANCL"/>
    <property type="match status" value="1"/>
</dbReference>
<feature type="binding site" evidence="1">
    <location>
        <position position="256"/>
    </location>
    <ligand>
        <name>Zn(2+)</name>
        <dbReference type="ChEBI" id="CHEBI:29105"/>
    </ligand>
</feature>
<dbReference type="InterPro" id="IPR007822">
    <property type="entry name" value="LANC-like"/>
</dbReference>
<dbReference type="EMBL" id="CAJPDS010000043">
    <property type="protein sequence ID" value="CAF9927011.1"/>
    <property type="molecule type" value="Genomic_DNA"/>
</dbReference>
<accession>A0A8H3FJC7</accession>
<evidence type="ECO:0000313" key="3">
    <source>
        <dbReference type="EMBL" id="CAF9927011.1"/>
    </source>
</evidence>
<feature type="region of interest" description="Disordered" evidence="2">
    <location>
        <begin position="1"/>
        <end position="20"/>
    </location>
</feature>
<gene>
    <name evidence="3" type="ORF">HETSPECPRED_006483</name>
</gene>
<sequence length="380" mass="42062">MSSTLRYIDPDLEGPRRTEDARDELIKSLEKLVTGYPPKRSYDAEECRGLYSGPTSIAYLFLQISRSHPHLKIQGSSPQDWADAYLSGKRTFSAVTSANCGVINEFLAFHAVHATTYLDDTLDIQKLVAALRSTLEGEQHESDEWLYGRAGSLYLLRLIRAWSPSSARFIDLLDIPSKVMKPILDHGPSWPWHGKDYLGAVHGRIGIITQVILSDPSKAAHPVIIQSLKETLDLQDEHGNWPSSTNGSHNDLVQFCHGAPGFMIALKGIEPHLSFDPSLQERVVSAYNKAQQCVLKKGLLTKEPNLCHGISGNALALPKPWRGSFLDYTTAEAMEKGLREGSYIPGDDAYGLFCGEAGRAWAWLALVSEQERGMIGFNDV</sequence>
<proteinExistence type="predicted"/>
<dbReference type="SMART" id="SM01260">
    <property type="entry name" value="LANC_like"/>
    <property type="match status" value="1"/>
</dbReference>
<name>A0A8H3FJC7_9LECA</name>
<evidence type="ECO:0000256" key="2">
    <source>
        <dbReference type="SAM" id="MobiDB-lite"/>
    </source>
</evidence>
<dbReference type="OrthoDB" id="10257263at2759"/>
<comment type="caution">
    <text evidence="3">The sequence shown here is derived from an EMBL/GenBank/DDBJ whole genome shotgun (WGS) entry which is preliminary data.</text>
</comment>
<dbReference type="SUPFAM" id="SSF158745">
    <property type="entry name" value="LanC-like"/>
    <property type="match status" value="1"/>
</dbReference>
<dbReference type="AlphaFoldDB" id="A0A8H3FJC7"/>
<dbReference type="Gene3D" id="1.50.10.10">
    <property type="match status" value="1"/>
</dbReference>
<dbReference type="GO" id="GO:0046872">
    <property type="term" value="F:metal ion binding"/>
    <property type="evidence" value="ECO:0007669"/>
    <property type="project" value="UniProtKB-KW"/>
</dbReference>
<feature type="binding site" evidence="1">
    <location>
        <position position="307"/>
    </location>
    <ligand>
        <name>Zn(2+)</name>
        <dbReference type="ChEBI" id="CHEBI:29105"/>
    </ligand>
</feature>
<protein>
    <submittedName>
        <fullName evidence="3">Uncharacterized protein</fullName>
    </submittedName>
</protein>
<keyword evidence="1" id="KW-0862">Zinc</keyword>
<evidence type="ECO:0000256" key="1">
    <source>
        <dbReference type="PIRSR" id="PIRSR607822-1"/>
    </source>
</evidence>
<feature type="binding site" evidence="1">
    <location>
        <position position="308"/>
    </location>
    <ligand>
        <name>Zn(2+)</name>
        <dbReference type="ChEBI" id="CHEBI:29105"/>
    </ligand>
</feature>
<dbReference type="Pfam" id="PF05147">
    <property type="entry name" value="LANC_like"/>
    <property type="match status" value="1"/>
</dbReference>
<dbReference type="GO" id="GO:0031179">
    <property type="term" value="P:peptide modification"/>
    <property type="evidence" value="ECO:0007669"/>
    <property type="project" value="InterPro"/>
</dbReference>
<keyword evidence="1" id="KW-0479">Metal-binding</keyword>